<keyword evidence="4" id="KW-1185">Reference proteome</keyword>
<dbReference type="Proteomes" id="UP000306628">
    <property type="component" value="Unassembled WGS sequence"/>
</dbReference>
<comment type="caution">
    <text evidence="3">The sequence shown here is derived from an EMBL/GenBank/DDBJ whole genome shotgun (WGS) entry which is preliminary data.</text>
</comment>
<evidence type="ECO:0000259" key="2">
    <source>
        <dbReference type="PROSITE" id="PS50056"/>
    </source>
</evidence>
<organism evidence="3 4">
    <name type="scientific">Nonomuraea zeae</name>
    <dbReference type="NCBI Taxonomy" id="1642303"/>
    <lineage>
        <taxon>Bacteria</taxon>
        <taxon>Bacillati</taxon>
        <taxon>Actinomycetota</taxon>
        <taxon>Actinomycetes</taxon>
        <taxon>Streptosporangiales</taxon>
        <taxon>Streptosporangiaceae</taxon>
        <taxon>Nonomuraea</taxon>
    </lineage>
</organism>
<dbReference type="PROSITE" id="PS50056">
    <property type="entry name" value="TYR_PHOSPHATASE_2"/>
    <property type="match status" value="1"/>
</dbReference>
<dbReference type="InterPro" id="IPR000387">
    <property type="entry name" value="Tyr_Pase_dom"/>
</dbReference>
<proteinExistence type="inferred from homology"/>
<dbReference type="InterPro" id="IPR016130">
    <property type="entry name" value="Tyr_Pase_AS"/>
</dbReference>
<dbReference type="Pfam" id="PF13350">
    <property type="entry name" value="Y_phosphatase3"/>
    <property type="match status" value="1"/>
</dbReference>
<sequence length="245" mass="26001">MTENSPGIPLNTLFQLIRRSYTWPMPLLNFRDVAAETALRPGVLYRSAQPHTLTPADAELVAGLRLIADLRGDDERTTGDWALVLGGAVRHAPLGAGTASSPAHLATLPPDLELGDLYVGLLQHRTPWFAGVIAEIADGLPALVHCAAGKDRTGIVVALILDLLGVEHEAIVRDYALTAKALPGLLRMLELSLPAGTPSALLEAPESAMRTFLAALRRQGGAEALLLVNGLTPGHVRRLRAALIP</sequence>
<dbReference type="InterPro" id="IPR029021">
    <property type="entry name" value="Prot-tyrosine_phosphatase-like"/>
</dbReference>
<reference evidence="3 4" key="1">
    <citation type="submission" date="2019-05" db="EMBL/GenBank/DDBJ databases">
        <title>Draft genome sequence of Nonomuraea zeae DSM 100528.</title>
        <authorList>
            <person name="Saricaoglu S."/>
            <person name="Isik K."/>
        </authorList>
    </citation>
    <scope>NUCLEOTIDE SEQUENCE [LARGE SCALE GENOMIC DNA]</scope>
    <source>
        <strain evidence="3 4">DSM 100528</strain>
    </source>
</reference>
<dbReference type="PANTHER" id="PTHR31126">
    <property type="entry name" value="TYROSINE-PROTEIN PHOSPHATASE"/>
    <property type="match status" value="1"/>
</dbReference>
<evidence type="ECO:0000313" key="3">
    <source>
        <dbReference type="EMBL" id="TMR30349.1"/>
    </source>
</evidence>
<accession>A0A5S4GBX3</accession>
<dbReference type="PROSITE" id="PS00383">
    <property type="entry name" value="TYR_PHOSPHATASE_1"/>
    <property type="match status" value="1"/>
</dbReference>
<dbReference type="AlphaFoldDB" id="A0A5S4GBX3"/>
<name>A0A5S4GBX3_9ACTN</name>
<dbReference type="GO" id="GO:0004721">
    <property type="term" value="F:phosphoprotein phosphatase activity"/>
    <property type="evidence" value="ECO:0007669"/>
    <property type="project" value="InterPro"/>
</dbReference>
<gene>
    <name evidence="3" type="ORF">ETD85_29290</name>
</gene>
<comment type="similarity">
    <text evidence="1">Belongs to the protein-tyrosine phosphatase family.</text>
</comment>
<dbReference type="PANTHER" id="PTHR31126:SF1">
    <property type="entry name" value="TYROSINE SPECIFIC PROTEIN PHOSPHATASES DOMAIN-CONTAINING PROTEIN"/>
    <property type="match status" value="1"/>
</dbReference>
<protein>
    <submittedName>
        <fullName evidence="3">Tyrosine-protein phosphatase</fullName>
    </submittedName>
</protein>
<feature type="domain" description="Tyrosine specific protein phosphatases" evidence="2">
    <location>
        <begin position="127"/>
        <end position="161"/>
    </location>
</feature>
<dbReference type="SUPFAM" id="SSF52799">
    <property type="entry name" value="(Phosphotyrosine protein) phosphatases II"/>
    <property type="match status" value="1"/>
</dbReference>
<dbReference type="InterPro" id="IPR026893">
    <property type="entry name" value="Tyr/Ser_Pase_IphP-type"/>
</dbReference>
<dbReference type="EMBL" id="VCKX01000102">
    <property type="protein sequence ID" value="TMR30349.1"/>
    <property type="molecule type" value="Genomic_DNA"/>
</dbReference>
<dbReference type="OrthoDB" id="1188001at2"/>
<dbReference type="Gene3D" id="3.90.190.10">
    <property type="entry name" value="Protein tyrosine phosphatase superfamily"/>
    <property type="match status" value="1"/>
</dbReference>
<evidence type="ECO:0000256" key="1">
    <source>
        <dbReference type="ARBA" id="ARBA00009580"/>
    </source>
</evidence>
<evidence type="ECO:0000313" key="4">
    <source>
        <dbReference type="Proteomes" id="UP000306628"/>
    </source>
</evidence>